<evidence type="ECO:0000313" key="4">
    <source>
        <dbReference type="Proteomes" id="UP001055286"/>
    </source>
</evidence>
<comment type="caution">
    <text evidence="3">The sequence shown here is derived from an EMBL/GenBank/DDBJ whole genome shotgun (WGS) entry which is preliminary data.</text>
</comment>
<dbReference type="EMBL" id="BPQJ01000065">
    <property type="protein sequence ID" value="GJD66457.1"/>
    <property type="molecule type" value="Genomic_DNA"/>
</dbReference>
<dbReference type="PROSITE" id="PS51257">
    <property type="entry name" value="PROKAR_LIPOPROTEIN"/>
    <property type="match status" value="1"/>
</dbReference>
<feature type="signal peptide" evidence="2">
    <location>
        <begin position="1"/>
        <end position="24"/>
    </location>
</feature>
<feature type="chain" id="PRO_5041384130" description="Conjugal transfer protein TraV" evidence="2">
    <location>
        <begin position="25"/>
        <end position="157"/>
    </location>
</feature>
<name>A0AA37M8S2_9HYPH</name>
<reference evidence="3" key="1">
    <citation type="journal article" date="2016" name="Front. Microbiol.">
        <title>Genome Sequence of the Piezophilic, Mesophilic Sulfate-Reducing Bacterium Desulfovibrio indicus J2T.</title>
        <authorList>
            <person name="Cao J."/>
            <person name="Maignien L."/>
            <person name="Shao Z."/>
            <person name="Alain K."/>
            <person name="Jebbar M."/>
        </authorList>
    </citation>
    <scope>NUCLEOTIDE SEQUENCE</scope>
    <source>
        <strain evidence="3">JCM 32048</strain>
    </source>
</reference>
<keyword evidence="4" id="KW-1185">Reference proteome</keyword>
<evidence type="ECO:0000313" key="3">
    <source>
        <dbReference type="EMBL" id="GJD66457.1"/>
    </source>
</evidence>
<proteinExistence type="predicted"/>
<feature type="region of interest" description="Disordered" evidence="1">
    <location>
        <begin position="114"/>
        <end position="141"/>
    </location>
</feature>
<evidence type="ECO:0000256" key="1">
    <source>
        <dbReference type="SAM" id="MobiDB-lite"/>
    </source>
</evidence>
<dbReference type="Proteomes" id="UP001055286">
    <property type="component" value="Unassembled WGS sequence"/>
</dbReference>
<evidence type="ECO:0008006" key="5">
    <source>
        <dbReference type="Google" id="ProtNLM"/>
    </source>
</evidence>
<evidence type="ECO:0000256" key="2">
    <source>
        <dbReference type="SAM" id="SignalP"/>
    </source>
</evidence>
<organism evidence="3 4">
    <name type="scientific">Methylobacterium frigidaeris</name>
    <dbReference type="NCBI Taxonomy" id="2038277"/>
    <lineage>
        <taxon>Bacteria</taxon>
        <taxon>Pseudomonadati</taxon>
        <taxon>Pseudomonadota</taxon>
        <taxon>Alphaproteobacteria</taxon>
        <taxon>Hyphomicrobiales</taxon>
        <taxon>Methylobacteriaceae</taxon>
        <taxon>Methylobacterium</taxon>
    </lineage>
</organism>
<feature type="compositionally biased region" description="Basic and acidic residues" evidence="1">
    <location>
        <begin position="117"/>
        <end position="126"/>
    </location>
</feature>
<accession>A0AA37M8S2</accession>
<sequence length="157" mass="17087">MRLHLSVAGATALACFSWMPTAEAAQCRLGKFYRPSLGICVSQAAFRRDVGDVVRHRRNAKHLARRMERVRIVSVGRRIPVYLERGKTTSAMGTASASAAPATAVASVGDSPLATNVDHRSVEPEPRPASLPIPYEMAGKQSLNPLPPAVKDWEWAR</sequence>
<gene>
    <name evidence="3" type="ORF">MPEAHAMD_6655</name>
</gene>
<keyword evidence="2" id="KW-0732">Signal</keyword>
<protein>
    <recommendedName>
        <fullName evidence="5">Conjugal transfer protein TraV</fullName>
    </recommendedName>
</protein>
<reference evidence="3" key="2">
    <citation type="submission" date="2021-08" db="EMBL/GenBank/DDBJ databases">
        <authorList>
            <person name="Tani A."/>
            <person name="Ola A."/>
            <person name="Ogura Y."/>
            <person name="Katsura K."/>
            <person name="Hayashi T."/>
        </authorList>
    </citation>
    <scope>NUCLEOTIDE SEQUENCE</scope>
    <source>
        <strain evidence="3">JCM 32048</strain>
    </source>
</reference>
<dbReference type="AlphaFoldDB" id="A0AA37M8S2"/>